<reference evidence="1" key="2">
    <citation type="submission" date="2022-06" db="UniProtKB">
        <authorList>
            <consortium name="EnsemblMetazoa"/>
        </authorList>
    </citation>
    <scope>IDENTIFICATION</scope>
</reference>
<proteinExistence type="predicted"/>
<sequence>MIATMPPIVLLVTERTDTYWQRRNAAVGVKVQGWPLLSGHRCFGKYLHWIHKEQNSKCHQAGLTKTTADTMFECSSWSEERAKGKRVVGTFGIASVAEKMMSRAKWWDTVSTFAKQVMVKKEDHE</sequence>
<accession>A0A8R2H7F4</accession>
<reference evidence="2" key="1">
    <citation type="submission" date="2010-06" db="EMBL/GenBank/DDBJ databases">
        <authorList>
            <person name="Jiang H."/>
            <person name="Abraham K."/>
            <person name="Ali S."/>
            <person name="Alsbrooks S.L."/>
            <person name="Anim B.N."/>
            <person name="Anosike U.S."/>
            <person name="Attaway T."/>
            <person name="Bandaranaike D.P."/>
            <person name="Battles P.K."/>
            <person name="Bell S.N."/>
            <person name="Bell A.V."/>
            <person name="Beltran B."/>
            <person name="Bickham C."/>
            <person name="Bustamante Y."/>
            <person name="Caleb T."/>
            <person name="Canada A."/>
            <person name="Cardenas V."/>
            <person name="Carter K."/>
            <person name="Chacko J."/>
            <person name="Chandrabose M.N."/>
            <person name="Chavez D."/>
            <person name="Chavez A."/>
            <person name="Chen L."/>
            <person name="Chu H.-S."/>
            <person name="Claassen K.J."/>
            <person name="Cockrell R."/>
            <person name="Collins M."/>
            <person name="Cooper J.A."/>
            <person name="Cree A."/>
            <person name="Curry S.M."/>
            <person name="Da Y."/>
            <person name="Dao M.D."/>
            <person name="Das B."/>
            <person name="Davila M.-L."/>
            <person name="Davy-Carroll L."/>
            <person name="Denson S."/>
            <person name="Dinh H."/>
            <person name="Ebong V.E."/>
            <person name="Edwards J.R."/>
            <person name="Egan A."/>
            <person name="El-Daye J."/>
            <person name="Escobedo L."/>
            <person name="Fernandez S."/>
            <person name="Fernando P.R."/>
            <person name="Flagg N."/>
            <person name="Forbes L.D."/>
            <person name="Fowler R.G."/>
            <person name="Fu Q."/>
            <person name="Gabisi R.A."/>
            <person name="Ganer J."/>
            <person name="Garbino Pronczuk A."/>
            <person name="Garcia R.M."/>
            <person name="Garner T."/>
            <person name="Garrett T.E."/>
            <person name="Gonzalez D.A."/>
            <person name="Hamid H."/>
            <person name="Hawkins E.S."/>
            <person name="Hirani K."/>
            <person name="Hogues M.E."/>
            <person name="Hollins B."/>
            <person name="Hsiao C.-H."/>
            <person name="Jabil R."/>
            <person name="James M.L."/>
            <person name="Jhangiani S.N."/>
            <person name="Johnson B."/>
            <person name="Johnson Q."/>
            <person name="Joshi V."/>
            <person name="Kalu J.B."/>
            <person name="Kam C."/>
            <person name="Kashfia A."/>
            <person name="Keebler J."/>
            <person name="Kisamo H."/>
            <person name="Kovar C.L."/>
            <person name="Lago L.A."/>
            <person name="Lai C.-Y."/>
            <person name="Laidlaw J."/>
            <person name="Lara F."/>
            <person name="Le T.-K."/>
            <person name="Lee S.L."/>
            <person name="Legall F.H."/>
            <person name="Lemon S.J."/>
            <person name="Lewis L.R."/>
            <person name="Li B."/>
            <person name="Liu Y."/>
            <person name="Liu Y.-S."/>
            <person name="Lopez J."/>
            <person name="Lozado R.J."/>
            <person name="Lu J."/>
            <person name="Madu R.C."/>
            <person name="Maheshwari M."/>
            <person name="Maheshwari R."/>
            <person name="Malloy K."/>
            <person name="Martinez E."/>
            <person name="Mathew T."/>
            <person name="Mercado I.C."/>
            <person name="Mercado C."/>
            <person name="Meyer B."/>
            <person name="Montgomery K."/>
            <person name="Morgan M.B."/>
            <person name="Munidasa M."/>
            <person name="Nazareth L.V."/>
            <person name="Nelson J."/>
            <person name="Ng B.M."/>
            <person name="Nguyen N.B."/>
            <person name="Nguyen P.Q."/>
            <person name="Nguyen T."/>
            <person name="Obregon M."/>
            <person name="Okwuonu G.O."/>
            <person name="Onwere C.G."/>
            <person name="Orozco G."/>
            <person name="Parra A."/>
            <person name="Patel S."/>
            <person name="Patil S."/>
            <person name="Perez A."/>
            <person name="Perez Y."/>
            <person name="Pham C."/>
            <person name="Primus E.L."/>
            <person name="Pu L.-L."/>
            <person name="Puazo M."/>
            <person name="Qin X."/>
            <person name="Quiroz J.B."/>
            <person name="Reese J."/>
            <person name="Richards S."/>
            <person name="Rives C.M."/>
            <person name="Robberts R."/>
            <person name="Ruiz S.J."/>
            <person name="Ruiz M.J."/>
            <person name="Santibanez J."/>
            <person name="Schneider B.W."/>
            <person name="Sisson I."/>
            <person name="Smith M."/>
            <person name="Sodergren E."/>
            <person name="Song X.-Z."/>
            <person name="Song B.B."/>
            <person name="Summersgill H."/>
            <person name="Thelus R."/>
            <person name="Thornton R.D."/>
            <person name="Trejos Z.Y."/>
            <person name="Usmani K."/>
            <person name="Vattathil S."/>
            <person name="Villasana D."/>
            <person name="Walker D.L."/>
            <person name="Wang S."/>
            <person name="Wang K."/>
            <person name="White C.S."/>
            <person name="Williams A.C."/>
            <person name="Williamson J."/>
            <person name="Wilson K."/>
            <person name="Woghiren I.O."/>
            <person name="Woodworth J.R."/>
            <person name="Worley K.C."/>
            <person name="Wright R.A."/>
            <person name="Wu W."/>
            <person name="Young L."/>
            <person name="Zhang L."/>
            <person name="Zhang J."/>
            <person name="Zhu Y."/>
            <person name="Muzny D.M."/>
            <person name="Weinstock G."/>
            <person name="Gibbs R.A."/>
        </authorList>
    </citation>
    <scope>NUCLEOTIDE SEQUENCE [LARGE SCALE GENOMIC DNA]</scope>
    <source>
        <strain evidence="2">LSR1</strain>
    </source>
</reference>
<dbReference type="AlphaFoldDB" id="A0A8R2H7F4"/>
<keyword evidence="2" id="KW-1185">Reference proteome</keyword>
<evidence type="ECO:0000313" key="2">
    <source>
        <dbReference type="Proteomes" id="UP000007819"/>
    </source>
</evidence>
<organism evidence="1 2">
    <name type="scientific">Acyrthosiphon pisum</name>
    <name type="common">Pea aphid</name>
    <dbReference type="NCBI Taxonomy" id="7029"/>
    <lineage>
        <taxon>Eukaryota</taxon>
        <taxon>Metazoa</taxon>
        <taxon>Ecdysozoa</taxon>
        <taxon>Arthropoda</taxon>
        <taxon>Hexapoda</taxon>
        <taxon>Insecta</taxon>
        <taxon>Pterygota</taxon>
        <taxon>Neoptera</taxon>
        <taxon>Paraneoptera</taxon>
        <taxon>Hemiptera</taxon>
        <taxon>Sternorrhyncha</taxon>
        <taxon>Aphidomorpha</taxon>
        <taxon>Aphidoidea</taxon>
        <taxon>Aphididae</taxon>
        <taxon>Macrosiphini</taxon>
        <taxon>Acyrthosiphon</taxon>
    </lineage>
</organism>
<dbReference type="OrthoDB" id="7480128at2759"/>
<dbReference type="GeneID" id="107884333"/>
<dbReference type="EnsemblMetazoa" id="XM_016806162.1">
    <property type="protein sequence ID" value="XP_016661651.1"/>
    <property type="gene ID" value="LOC107884333"/>
</dbReference>
<dbReference type="RefSeq" id="XP_016661651.1">
    <property type="nucleotide sequence ID" value="XM_016806162.1"/>
</dbReference>
<evidence type="ECO:0000313" key="1">
    <source>
        <dbReference type="EnsemblMetazoa" id="XP_016661651.1"/>
    </source>
</evidence>
<name>A0A8R2H7F4_ACYPI</name>
<protein>
    <submittedName>
        <fullName evidence="1">Uncharacterized protein</fullName>
    </submittedName>
</protein>
<dbReference type="KEGG" id="api:107884333"/>
<dbReference type="Proteomes" id="UP000007819">
    <property type="component" value="Chromosome A1"/>
</dbReference>